<evidence type="ECO:0000256" key="7">
    <source>
        <dbReference type="ARBA" id="ARBA00023018"/>
    </source>
</evidence>
<evidence type="ECO:0000256" key="14">
    <source>
        <dbReference type="ARBA" id="ARBA00023214"/>
    </source>
</evidence>
<feature type="domain" description="Neurotransmitter-gated ion-channel transmembrane" evidence="23">
    <location>
        <begin position="320"/>
        <end position="492"/>
    </location>
</feature>
<dbReference type="GO" id="GO:0045211">
    <property type="term" value="C:postsynaptic membrane"/>
    <property type="evidence" value="ECO:0007669"/>
    <property type="project" value="UniProtKB-SubCell"/>
</dbReference>
<evidence type="ECO:0000256" key="6">
    <source>
        <dbReference type="ARBA" id="ARBA00022989"/>
    </source>
</evidence>
<evidence type="ECO:0000313" key="25">
    <source>
        <dbReference type="Proteomes" id="UP000675881"/>
    </source>
</evidence>
<evidence type="ECO:0000259" key="22">
    <source>
        <dbReference type="Pfam" id="PF02931"/>
    </source>
</evidence>
<reference evidence="24" key="1">
    <citation type="submission" date="2021-02" db="EMBL/GenBank/DDBJ databases">
        <authorList>
            <person name="Bekaert M."/>
        </authorList>
    </citation>
    <scope>NUCLEOTIDE SEQUENCE</scope>
    <source>
        <strain evidence="24">IoA-00</strain>
    </source>
</reference>
<evidence type="ECO:0000256" key="1">
    <source>
        <dbReference type="ARBA" id="ARBA00010180"/>
    </source>
</evidence>
<evidence type="ECO:0000256" key="5">
    <source>
        <dbReference type="ARBA" id="ARBA00022729"/>
    </source>
</evidence>
<dbReference type="GO" id="GO:0005230">
    <property type="term" value="F:extracellular ligand-gated monoatomic ion channel activity"/>
    <property type="evidence" value="ECO:0007669"/>
    <property type="project" value="InterPro"/>
</dbReference>
<keyword evidence="7" id="KW-0770">Synapse</keyword>
<comment type="subcellular location">
    <subcellularLocation>
        <location evidence="18">Postsynaptic cell membrane</location>
        <topology evidence="18">Multi-pass membrane protein</topology>
    </subcellularLocation>
</comment>
<evidence type="ECO:0000256" key="21">
    <source>
        <dbReference type="SAM" id="MobiDB-lite"/>
    </source>
</evidence>
<evidence type="ECO:0000256" key="12">
    <source>
        <dbReference type="ARBA" id="ARBA00023173"/>
    </source>
</evidence>
<dbReference type="InterPro" id="IPR036734">
    <property type="entry name" value="Neur_chan_lig-bd_sf"/>
</dbReference>
<dbReference type="OrthoDB" id="203862at2759"/>
<evidence type="ECO:0000256" key="15">
    <source>
        <dbReference type="ARBA" id="ARBA00023257"/>
    </source>
</evidence>
<keyword evidence="3" id="KW-1003">Cell membrane</keyword>
<comment type="similarity">
    <text evidence="1">Belongs to the ligand-gated ion channel (TC 1.A.9) family. Gamma-aminobutyric acid receptor (TC 1.A.9.5) subfamily.</text>
</comment>
<keyword evidence="16" id="KW-1071">Ligand-gated ion channel</keyword>
<dbReference type="PANTHER" id="PTHR18945">
    <property type="entry name" value="NEUROTRANSMITTER GATED ION CHANNEL"/>
    <property type="match status" value="1"/>
</dbReference>
<evidence type="ECO:0000256" key="9">
    <source>
        <dbReference type="ARBA" id="ARBA00023136"/>
    </source>
</evidence>
<keyword evidence="8 20" id="KW-0406">Ion transport</keyword>
<feature type="transmembrane region" description="Helical" evidence="20">
    <location>
        <begin position="328"/>
        <end position="348"/>
    </location>
</feature>
<dbReference type="AlphaFoldDB" id="A0A7R8CSH1"/>
<feature type="chain" id="PRO_5033204370" description="Gamma-aminobutyric acid receptor subunit beta" evidence="20">
    <location>
        <begin position="22"/>
        <end position="1012"/>
    </location>
</feature>
<keyword evidence="25" id="KW-1185">Reference proteome</keyword>
<dbReference type="SUPFAM" id="SSF63712">
    <property type="entry name" value="Nicotinic receptor ligand binding domain-like"/>
    <property type="match status" value="2"/>
</dbReference>
<evidence type="ECO:0000256" key="20">
    <source>
        <dbReference type="RuleBase" id="RU000687"/>
    </source>
</evidence>
<dbReference type="GO" id="GO:0034707">
    <property type="term" value="C:chloride channel complex"/>
    <property type="evidence" value="ECO:0007669"/>
    <property type="project" value="UniProtKB-KW"/>
</dbReference>
<dbReference type="EMBL" id="HG994581">
    <property type="protein sequence ID" value="CAF2877309.1"/>
    <property type="molecule type" value="Genomic_DNA"/>
</dbReference>
<feature type="region of interest" description="Disordered" evidence="21">
    <location>
        <begin position="550"/>
        <end position="574"/>
    </location>
</feature>
<name>A0A7R8CSH1_LEPSM</name>
<evidence type="ECO:0000256" key="18">
    <source>
        <dbReference type="ARBA" id="ARBA00034104"/>
    </source>
</evidence>
<feature type="signal peptide" evidence="20">
    <location>
        <begin position="1"/>
        <end position="21"/>
    </location>
</feature>
<dbReference type="GO" id="GO:0099095">
    <property type="term" value="F:ligand-gated monoatomic anion channel activity"/>
    <property type="evidence" value="ECO:0007669"/>
    <property type="project" value="UniProtKB-ARBA"/>
</dbReference>
<dbReference type="Gene3D" id="1.20.58.390">
    <property type="entry name" value="Neurotransmitter-gated ion-channel transmembrane domain"/>
    <property type="match status" value="1"/>
</dbReference>
<feature type="domain" description="Neurotransmitter-gated ion-channel ligand-binding" evidence="22">
    <location>
        <begin position="591"/>
        <end position="799"/>
    </location>
</feature>
<keyword evidence="14" id="KW-0868">Chloride</keyword>
<feature type="transmembrane region" description="Helical" evidence="20">
    <location>
        <begin position="986"/>
        <end position="1006"/>
    </location>
</feature>
<dbReference type="FunFam" id="2.70.170.10:FF:000021">
    <property type="entry name" value="Gamma-aminobutyric acid receptor isoform 3b"/>
    <property type="match status" value="2"/>
</dbReference>
<gene>
    <name evidence="24" type="ORF">LSAA_6641</name>
</gene>
<dbReference type="GO" id="GO:0005254">
    <property type="term" value="F:chloride channel activity"/>
    <property type="evidence" value="ECO:0007669"/>
    <property type="project" value="UniProtKB-KW"/>
</dbReference>
<dbReference type="Gene3D" id="2.70.170.10">
    <property type="entry name" value="Neurotransmitter-gated ion-channel ligand-binding domain"/>
    <property type="match status" value="2"/>
</dbReference>
<feature type="transmembrane region" description="Helical" evidence="20">
    <location>
        <begin position="836"/>
        <end position="861"/>
    </location>
</feature>
<dbReference type="InterPro" id="IPR038050">
    <property type="entry name" value="Neuro_actylchol_rec"/>
</dbReference>
<evidence type="ECO:0000256" key="10">
    <source>
        <dbReference type="ARBA" id="ARBA00023157"/>
    </source>
</evidence>
<keyword evidence="15" id="KW-0628">Postsynaptic cell membrane</keyword>
<keyword evidence="6 20" id="KW-1133">Transmembrane helix</keyword>
<keyword evidence="12" id="KW-0869">Chloride channel</keyword>
<keyword evidence="2 20" id="KW-0813">Transport</keyword>
<evidence type="ECO:0000256" key="11">
    <source>
        <dbReference type="ARBA" id="ARBA00023170"/>
    </source>
</evidence>
<feature type="domain" description="Neurotransmitter-gated ion-channel transmembrane" evidence="23">
    <location>
        <begin position="805"/>
        <end position="863"/>
    </location>
</feature>
<evidence type="ECO:0000256" key="8">
    <source>
        <dbReference type="ARBA" id="ARBA00023065"/>
    </source>
</evidence>
<dbReference type="PROSITE" id="PS00236">
    <property type="entry name" value="NEUROTR_ION_CHANNEL"/>
    <property type="match status" value="2"/>
</dbReference>
<evidence type="ECO:0000313" key="24">
    <source>
        <dbReference type="EMBL" id="CAF2877309.1"/>
    </source>
</evidence>
<evidence type="ECO:0000256" key="3">
    <source>
        <dbReference type="ARBA" id="ARBA00022475"/>
    </source>
</evidence>
<dbReference type="InterPro" id="IPR036719">
    <property type="entry name" value="Neuro-gated_channel_TM_sf"/>
</dbReference>
<evidence type="ECO:0000259" key="23">
    <source>
        <dbReference type="Pfam" id="PF02932"/>
    </source>
</evidence>
<feature type="compositionally biased region" description="Basic residues" evidence="21">
    <location>
        <begin position="560"/>
        <end position="574"/>
    </location>
</feature>
<proteinExistence type="inferred from homology"/>
<dbReference type="GO" id="GO:0004888">
    <property type="term" value="F:transmembrane signaling receptor activity"/>
    <property type="evidence" value="ECO:0007669"/>
    <property type="project" value="InterPro"/>
</dbReference>
<dbReference type="InterPro" id="IPR006201">
    <property type="entry name" value="Neur_channel"/>
</dbReference>
<evidence type="ECO:0000256" key="2">
    <source>
        <dbReference type="ARBA" id="ARBA00022448"/>
    </source>
</evidence>
<dbReference type="Pfam" id="PF02932">
    <property type="entry name" value="Neur_chan_memb"/>
    <property type="match status" value="2"/>
</dbReference>
<organism evidence="24 25">
    <name type="scientific">Lepeophtheirus salmonis</name>
    <name type="common">Salmon louse</name>
    <name type="synonym">Caligus salmonis</name>
    <dbReference type="NCBI Taxonomy" id="72036"/>
    <lineage>
        <taxon>Eukaryota</taxon>
        <taxon>Metazoa</taxon>
        <taxon>Ecdysozoa</taxon>
        <taxon>Arthropoda</taxon>
        <taxon>Crustacea</taxon>
        <taxon>Multicrustacea</taxon>
        <taxon>Hexanauplia</taxon>
        <taxon>Copepoda</taxon>
        <taxon>Siphonostomatoida</taxon>
        <taxon>Caligidae</taxon>
        <taxon>Lepeophtheirus</taxon>
    </lineage>
</organism>
<evidence type="ECO:0000256" key="16">
    <source>
        <dbReference type="ARBA" id="ARBA00023286"/>
    </source>
</evidence>
<accession>A0A7R8CSH1</accession>
<keyword evidence="10" id="KW-1015">Disulfide bond</keyword>
<dbReference type="InterPro" id="IPR006029">
    <property type="entry name" value="Neurotrans-gated_channel_TM"/>
</dbReference>
<feature type="compositionally biased region" description="Basic and acidic residues" evidence="21">
    <location>
        <begin position="550"/>
        <end position="559"/>
    </location>
</feature>
<keyword evidence="11" id="KW-0675">Receptor</keyword>
<keyword evidence="5 20" id="KW-0732">Signal</keyword>
<keyword evidence="4 20" id="KW-0812">Transmembrane</keyword>
<dbReference type="SUPFAM" id="SSF90112">
    <property type="entry name" value="Neurotransmitter-gated ion-channel transmembrane pore"/>
    <property type="match status" value="2"/>
</dbReference>
<feature type="domain" description="Neurotransmitter-gated ion-channel ligand-binding" evidence="22">
    <location>
        <begin position="71"/>
        <end position="281"/>
    </location>
</feature>
<evidence type="ECO:0000256" key="17">
    <source>
        <dbReference type="ARBA" id="ARBA00023303"/>
    </source>
</evidence>
<dbReference type="Pfam" id="PF02931">
    <property type="entry name" value="Neur_chan_LBD"/>
    <property type="match status" value="2"/>
</dbReference>
<keyword evidence="17 20" id="KW-0407">Ion channel</keyword>
<dbReference type="Proteomes" id="UP000675881">
    <property type="component" value="Chromosome 2"/>
</dbReference>
<dbReference type="InterPro" id="IPR006028">
    <property type="entry name" value="GABAA/Glycine_rcpt"/>
</dbReference>
<dbReference type="Gene3D" id="6.10.250.2810">
    <property type="match status" value="1"/>
</dbReference>
<keyword evidence="9 20" id="KW-0472">Membrane</keyword>
<protein>
    <recommendedName>
        <fullName evidence="19">Gamma-aminobutyric acid receptor subunit beta</fullName>
    </recommendedName>
</protein>
<keyword evidence="13" id="KW-0325">Glycoprotein</keyword>
<dbReference type="PRINTS" id="PR00253">
    <property type="entry name" value="GABAARECEPTR"/>
</dbReference>
<evidence type="ECO:0000256" key="4">
    <source>
        <dbReference type="ARBA" id="ARBA00022692"/>
    </source>
</evidence>
<evidence type="ECO:0000256" key="13">
    <source>
        <dbReference type="ARBA" id="ARBA00023180"/>
    </source>
</evidence>
<dbReference type="PRINTS" id="PR00252">
    <property type="entry name" value="NRIONCHANNEL"/>
</dbReference>
<evidence type="ECO:0000256" key="19">
    <source>
        <dbReference type="ARBA" id="ARBA00071250"/>
    </source>
</evidence>
<feature type="transmembrane region" description="Helical" evidence="20">
    <location>
        <begin position="284"/>
        <end position="307"/>
    </location>
</feature>
<sequence length="1012" mass="117620">MPTRFITALVLLIHLRTFFHASPLCQQDENEEMCLSMEEEKEREDRLVSRYKRAFTAYKTGQEQTQKVSETLDHLLVYSFYDKRIRPKLGGPPVKVVINLSILSMGPVDEARNAFSMDCYFRQSWVDERLKYNTSGVEVLALNWAFLAKIWVPDTFIINGKKSFLHKITVPNRFVRVSPTGKVSYSQRLTILANCIMNLKKFPFDTQICPLKLGSFGHSNKDLIYQWKKPKAVSFNKLGLAQFHLINYSSYNIIEPSLRLTEKGNYRNDSSSVMEFVFERQSGYFLLQIYTPLTLIVFCSWVAFWLVKTEKGGEVPARTEKTVPKWGYATALDVFIILCFFTVFAALVEFACINFIDTFIKWKRIKIEEQKESDGGKEEAEPNITMVSGDNVQVIVIVDKEEDDDLIYVDEDESSDEEEEEEDNFLDRFLHFFGRCQHSIFERTERYISKLSRKPLIESRIYTETFDYIQEIDGYCRKGFPLCFLLLQILYWSTPAPSSCLAPHSPSSLLPSIMILPLSVFLVFSSKLFYGTSGCNQYLHDFCDTYEEHVQQHHDQPPHDHRHHHGNRNKTKRSSRIFYRRQNELSSRVSRTLDALLSENRYDRQIRPQIGDSPIKVSVNFAIRSMGPVDEQKQLFLMDCYFRQYWTDPRLVYNSSKLNELPMNWQFLTKIWRPDTFIINGKNSYLHKMTVPNRFIRISPDGRISYSQRLTVKARCEMDLRKFPLDSQHCPLEIGSFGHGVDEILYNWTSMPLSMDKKLGLAQYHLISWNNSAFTRYSRNAGGDQNVSVIALHFTFQRQKGGEIPARTSLGGTTVLAIVTIGFGGKSKPRVGYATALDVFIVLCFMTVFAALIEFAFINFIDTLVRRLKKNDELEELSHLYPRSAVYETVSRSYHRSISTGQGDELIDESIITLTPAQNRWKKVQATVTSRGKPNFSKIIRQLHLEEQRKNQSKSIWLCFRSVRSLDMYQDHYKFLLRVDAVSRKLFPLGFFYIKLNLLGFLHLHLLKKIKD</sequence>
<dbReference type="InterPro" id="IPR018000">
    <property type="entry name" value="Neurotransmitter_ion_chnl_CS"/>
</dbReference>
<dbReference type="InterPro" id="IPR006202">
    <property type="entry name" value="Neur_chan_lig-bd"/>
</dbReference>